<gene>
    <name evidence="1" type="ORF">PIB30_093831</name>
</gene>
<keyword evidence="2" id="KW-1185">Reference proteome</keyword>
<name>A0ABU6ZUM0_9FABA</name>
<proteinExistence type="predicted"/>
<evidence type="ECO:0000313" key="1">
    <source>
        <dbReference type="EMBL" id="MED6225451.1"/>
    </source>
</evidence>
<evidence type="ECO:0000313" key="2">
    <source>
        <dbReference type="Proteomes" id="UP001341840"/>
    </source>
</evidence>
<sequence>MDVVNAKAEADLHPAGSAGLMGNSAEISSSTLSRTVASCLRWSFWSGNGTHTRNSGSRKVKNAHGQRRSRGSLILTQEYIEIWRRWGKTSKLLMEDLTHVSLLTSNLLQSPARAK</sequence>
<reference evidence="1 2" key="1">
    <citation type="journal article" date="2023" name="Plants (Basel)">
        <title>Bridging the Gap: Combining Genomics and Transcriptomics Approaches to Understand Stylosanthes scabra, an Orphan Legume from the Brazilian Caatinga.</title>
        <authorList>
            <person name="Ferreira-Neto J.R.C."/>
            <person name="da Silva M.D."/>
            <person name="Binneck E."/>
            <person name="de Melo N.F."/>
            <person name="da Silva R.H."/>
            <person name="de Melo A.L.T.M."/>
            <person name="Pandolfi V."/>
            <person name="Bustamante F.O."/>
            <person name="Brasileiro-Vidal A.C."/>
            <person name="Benko-Iseppon A.M."/>
        </authorList>
    </citation>
    <scope>NUCLEOTIDE SEQUENCE [LARGE SCALE GENOMIC DNA]</scope>
    <source>
        <tissue evidence="1">Leaves</tissue>
    </source>
</reference>
<comment type="caution">
    <text evidence="1">The sequence shown here is derived from an EMBL/GenBank/DDBJ whole genome shotgun (WGS) entry which is preliminary data.</text>
</comment>
<dbReference type="Proteomes" id="UP001341840">
    <property type="component" value="Unassembled WGS sequence"/>
</dbReference>
<accession>A0ABU6ZUM0</accession>
<organism evidence="1 2">
    <name type="scientific">Stylosanthes scabra</name>
    <dbReference type="NCBI Taxonomy" id="79078"/>
    <lineage>
        <taxon>Eukaryota</taxon>
        <taxon>Viridiplantae</taxon>
        <taxon>Streptophyta</taxon>
        <taxon>Embryophyta</taxon>
        <taxon>Tracheophyta</taxon>
        <taxon>Spermatophyta</taxon>
        <taxon>Magnoliopsida</taxon>
        <taxon>eudicotyledons</taxon>
        <taxon>Gunneridae</taxon>
        <taxon>Pentapetalae</taxon>
        <taxon>rosids</taxon>
        <taxon>fabids</taxon>
        <taxon>Fabales</taxon>
        <taxon>Fabaceae</taxon>
        <taxon>Papilionoideae</taxon>
        <taxon>50 kb inversion clade</taxon>
        <taxon>dalbergioids sensu lato</taxon>
        <taxon>Dalbergieae</taxon>
        <taxon>Pterocarpus clade</taxon>
        <taxon>Stylosanthes</taxon>
    </lineage>
</organism>
<dbReference type="EMBL" id="JASCZI010273889">
    <property type="protein sequence ID" value="MED6225451.1"/>
    <property type="molecule type" value="Genomic_DNA"/>
</dbReference>
<protein>
    <submittedName>
        <fullName evidence="1">Uncharacterized protein</fullName>
    </submittedName>
</protein>